<name>X1RX76_9ZZZZ</name>
<dbReference type="Gene3D" id="2.60.40.10">
    <property type="entry name" value="Immunoglobulins"/>
    <property type="match status" value="2"/>
</dbReference>
<evidence type="ECO:0000259" key="1">
    <source>
        <dbReference type="PROSITE" id="PS50853"/>
    </source>
</evidence>
<dbReference type="InterPro" id="IPR003961">
    <property type="entry name" value="FN3_dom"/>
</dbReference>
<dbReference type="CDD" id="cd00063">
    <property type="entry name" value="FN3"/>
    <property type="match status" value="1"/>
</dbReference>
<feature type="non-terminal residue" evidence="2">
    <location>
        <position position="554"/>
    </location>
</feature>
<gene>
    <name evidence="2" type="ORF">S12H4_03489</name>
</gene>
<evidence type="ECO:0000313" key="2">
    <source>
        <dbReference type="EMBL" id="GAI71491.1"/>
    </source>
</evidence>
<accession>X1RX76</accession>
<dbReference type="PROSITE" id="PS50853">
    <property type="entry name" value="FN3"/>
    <property type="match status" value="1"/>
</dbReference>
<reference evidence="2" key="1">
    <citation type="journal article" date="2014" name="Front. Microbiol.">
        <title>High frequency of phylogenetically diverse reductive dehalogenase-homologous genes in deep subseafloor sedimentary metagenomes.</title>
        <authorList>
            <person name="Kawai M."/>
            <person name="Futagami T."/>
            <person name="Toyoda A."/>
            <person name="Takaki Y."/>
            <person name="Nishi S."/>
            <person name="Hori S."/>
            <person name="Arai W."/>
            <person name="Tsubouchi T."/>
            <person name="Morono Y."/>
            <person name="Uchiyama I."/>
            <person name="Ito T."/>
            <person name="Fujiyama A."/>
            <person name="Inagaki F."/>
            <person name="Takami H."/>
        </authorList>
    </citation>
    <scope>NUCLEOTIDE SEQUENCE</scope>
    <source>
        <strain evidence="2">Expedition CK06-06</strain>
    </source>
</reference>
<sequence>MPYAKIEKSGCCERHGSVQIRISMYLEPGDARYDECHIQVVDTTSTEYLEGYQGKVYKSGLPIDFGAYQLWHNSLPKVWRNTSFHNHFIYADPDITDNEIKSLMDFHLPNFYKAWCDSKNLRSGWATETRIRPLRYDEVDEPSNFALRKEQAEERVASLTEISSKSTLEGRTFPATEIDVGVNTLDAGDTDSLGDTYILVGNPANDAGTIDYAELYTYDNLYEDTKIGTFYGSSTSYTNRDYELIGDADGAPDTFSGLDIDVETGDFIGFFANDSYIVVTEGGEAGYYYKTGDQFDAGTQTYTLRSGDSFWLYGTGESAPVVEAPTVTTQAATYKEDITARLNGQISDDGGEACQYRFRYKKSGGAYSYTTWTGAKTTGQTFYENISSLSTGSLYYFNAQAKNSAGEGAWGGELSFTTKPAKPTNVAATTNLSDKVVVTWNKSTGATGYKVYEGVNLLDTLGDVATYDDNAAAAPTITPGDAVASDGTSFEHVSLSLSGEGTSNGATRTYKVVAFNATGDSDDSATDTGYRVPGALTYQWQRSDADSDADYNTD</sequence>
<dbReference type="InterPro" id="IPR013783">
    <property type="entry name" value="Ig-like_fold"/>
</dbReference>
<dbReference type="AlphaFoldDB" id="X1RX76"/>
<organism evidence="2">
    <name type="scientific">marine sediment metagenome</name>
    <dbReference type="NCBI Taxonomy" id="412755"/>
    <lineage>
        <taxon>unclassified sequences</taxon>
        <taxon>metagenomes</taxon>
        <taxon>ecological metagenomes</taxon>
    </lineage>
</organism>
<dbReference type="EMBL" id="BARW01000983">
    <property type="protein sequence ID" value="GAI71491.1"/>
    <property type="molecule type" value="Genomic_DNA"/>
</dbReference>
<feature type="domain" description="Fibronectin type-III" evidence="1">
    <location>
        <begin position="321"/>
        <end position="421"/>
    </location>
</feature>
<dbReference type="InterPro" id="IPR036116">
    <property type="entry name" value="FN3_sf"/>
</dbReference>
<proteinExistence type="predicted"/>
<comment type="caution">
    <text evidence="2">The sequence shown here is derived from an EMBL/GenBank/DDBJ whole genome shotgun (WGS) entry which is preliminary data.</text>
</comment>
<protein>
    <recommendedName>
        <fullName evidence="1">Fibronectin type-III domain-containing protein</fullName>
    </recommendedName>
</protein>
<dbReference type="SUPFAM" id="SSF49265">
    <property type="entry name" value="Fibronectin type III"/>
    <property type="match status" value="1"/>
</dbReference>